<organism evidence="2">
    <name type="scientific">Rhipicephalus zambeziensis</name>
    <dbReference type="NCBI Taxonomy" id="60191"/>
    <lineage>
        <taxon>Eukaryota</taxon>
        <taxon>Metazoa</taxon>
        <taxon>Ecdysozoa</taxon>
        <taxon>Arthropoda</taxon>
        <taxon>Chelicerata</taxon>
        <taxon>Arachnida</taxon>
        <taxon>Acari</taxon>
        <taxon>Parasitiformes</taxon>
        <taxon>Ixodida</taxon>
        <taxon>Ixodoidea</taxon>
        <taxon>Ixodidae</taxon>
        <taxon>Rhipicephalinae</taxon>
        <taxon>Rhipicephalus</taxon>
        <taxon>Rhipicephalus</taxon>
    </lineage>
</organism>
<feature type="region of interest" description="Disordered" evidence="1">
    <location>
        <begin position="56"/>
        <end position="164"/>
    </location>
</feature>
<proteinExistence type="predicted"/>
<evidence type="ECO:0000256" key="1">
    <source>
        <dbReference type="SAM" id="MobiDB-lite"/>
    </source>
</evidence>
<protein>
    <submittedName>
        <fullName evidence="2">Uncharacterized protein</fullName>
    </submittedName>
</protein>
<dbReference type="EMBL" id="GFPF01001495">
    <property type="protein sequence ID" value="MAA12641.1"/>
    <property type="molecule type" value="Transcribed_RNA"/>
</dbReference>
<evidence type="ECO:0000313" key="2">
    <source>
        <dbReference type="EMBL" id="MAA12641.1"/>
    </source>
</evidence>
<name>A0A224YE06_9ACAR</name>
<sequence>MKEGILVTMKRGLGQWACCVPVYARNPMVDETGTCLGVTPCTILISQQLYGIFDSSPPSSDSKVHGYNAARTRRQSNTARAERDNRSRRKASAGGPRDYSENPLSSQSRVEAWPKLPTLSKLNDGSPRLPRRLEHVTRSARTAPSRGLGAAQSTRRERRATEKNQLNTRRALPFNQPNKVPLARALRSDQSKMAIVFFPTNVRGANLKTVHNITEVESA</sequence>
<dbReference type="AlphaFoldDB" id="A0A224YE06"/>
<reference evidence="2" key="1">
    <citation type="journal article" date="2017" name="Parasit. Vectors">
        <title>Sialotranscriptomics of Rhipicephalus zambeziensis reveals intricate expression profiles of secretory proteins and suggests tight temporal transcriptional regulation during blood-feeding.</title>
        <authorList>
            <person name="de Castro M.H."/>
            <person name="de Klerk D."/>
            <person name="Pienaar R."/>
            <person name="Rees D.J.G."/>
            <person name="Mans B.J."/>
        </authorList>
    </citation>
    <scope>NUCLEOTIDE SEQUENCE</scope>
    <source>
        <tissue evidence="2">Salivary glands</tissue>
    </source>
</reference>
<accession>A0A224YE06</accession>